<dbReference type="EMBL" id="JAUDFV010000152">
    <property type="protein sequence ID" value="KAL2718515.1"/>
    <property type="molecule type" value="Genomic_DNA"/>
</dbReference>
<reference evidence="1 2" key="1">
    <citation type="journal article" date="2024" name="Ann. Entomol. Soc. Am.">
        <title>Genomic analyses of the southern and eastern yellowjacket wasps (Hymenoptera: Vespidae) reveal evolutionary signatures of social life.</title>
        <authorList>
            <person name="Catto M.A."/>
            <person name="Caine P.B."/>
            <person name="Orr S.E."/>
            <person name="Hunt B.G."/>
            <person name="Goodisman M.A.D."/>
        </authorList>
    </citation>
    <scope>NUCLEOTIDE SEQUENCE [LARGE SCALE GENOMIC DNA]</scope>
    <source>
        <strain evidence="1">233</strain>
        <tissue evidence="1">Head and thorax</tissue>
    </source>
</reference>
<evidence type="ECO:0000313" key="2">
    <source>
        <dbReference type="Proteomes" id="UP001607302"/>
    </source>
</evidence>
<protein>
    <submittedName>
        <fullName evidence="1">Uncharacterized protein</fullName>
    </submittedName>
</protein>
<proteinExistence type="predicted"/>
<comment type="caution">
    <text evidence="1">The sequence shown here is derived from an EMBL/GenBank/DDBJ whole genome shotgun (WGS) entry which is preliminary data.</text>
</comment>
<accession>A0ABD2ADA4</accession>
<evidence type="ECO:0000313" key="1">
    <source>
        <dbReference type="EMBL" id="KAL2718515.1"/>
    </source>
</evidence>
<dbReference type="AlphaFoldDB" id="A0ABD2ADA4"/>
<gene>
    <name evidence="1" type="ORF">V1478_012391</name>
</gene>
<dbReference type="Proteomes" id="UP001607302">
    <property type="component" value="Unassembled WGS sequence"/>
</dbReference>
<organism evidence="1 2">
    <name type="scientific">Vespula squamosa</name>
    <name type="common">Southern yellow jacket</name>
    <name type="synonym">Wasp</name>
    <dbReference type="NCBI Taxonomy" id="30214"/>
    <lineage>
        <taxon>Eukaryota</taxon>
        <taxon>Metazoa</taxon>
        <taxon>Ecdysozoa</taxon>
        <taxon>Arthropoda</taxon>
        <taxon>Hexapoda</taxon>
        <taxon>Insecta</taxon>
        <taxon>Pterygota</taxon>
        <taxon>Neoptera</taxon>
        <taxon>Endopterygota</taxon>
        <taxon>Hymenoptera</taxon>
        <taxon>Apocrita</taxon>
        <taxon>Aculeata</taxon>
        <taxon>Vespoidea</taxon>
        <taxon>Vespidae</taxon>
        <taxon>Vespinae</taxon>
        <taxon>Vespula</taxon>
    </lineage>
</organism>
<feature type="non-terminal residue" evidence="1">
    <location>
        <position position="122"/>
    </location>
</feature>
<name>A0ABD2ADA4_VESSQ</name>
<sequence length="122" mass="14398">MEVLQGPHKLWLKRATIDYESFFKGGRHVEPFVNGLWSYQNPFYPFTTLTLMLVVVCSWMEMMDHSISLLRRSALVFVKIWIFSIRVKFLHKVESLIFLKVESVLHFKSSPPSLHFKLKSSH</sequence>
<keyword evidence="2" id="KW-1185">Reference proteome</keyword>